<dbReference type="Proteomes" id="UP000267654">
    <property type="component" value="Unassembled WGS sequence"/>
</dbReference>
<evidence type="ECO:0000313" key="3">
    <source>
        <dbReference type="EMBL" id="RLE13104.1"/>
    </source>
</evidence>
<dbReference type="GO" id="GO:0046872">
    <property type="term" value="F:metal ion binding"/>
    <property type="evidence" value="ECO:0007669"/>
    <property type="project" value="InterPro"/>
</dbReference>
<dbReference type="InterPro" id="IPR001279">
    <property type="entry name" value="Metallo-B-lactamas"/>
</dbReference>
<dbReference type="GO" id="GO:0009055">
    <property type="term" value="F:electron transfer activity"/>
    <property type="evidence" value="ECO:0007669"/>
    <property type="project" value="InterPro"/>
</dbReference>
<name>A0A662DBD3_UNCAE</name>
<reference evidence="3 4" key="1">
    <citation type="submission" date="2018-06" db="EMBL/GenBank/DDBJ databases">
        <title>Extensive metabolic versatility and redundancy in microbially diverse, dynamic hydrothermal sediments.</title>
        <authorList>
            <person name="Dombrowski N."/>
            <person name="Teske A."/>
            <person name="Baker B.J."/>
        </authorList>
    </citation>
    <scope>NUCLEOTIDE SEQUENCE [LARGE SCALE GENOMIC DNA]</scope>
    <source>
        <strain evidence="3">B19_G9</strain>
    </source>
</reference>
<dbReference type="GO" id="GO:0010181">
    <property type="term" value="F:FMN binding"/>
    <property type="evidence" value="ECO:0007669"/>
    <property type="project" value="InterPro"/>
</dbReference>
<dbReference type="EMBL" id="QMQB01000110">
    <property type="protein sequence ID" value="RLE13104.1"/>
    <property type="molecule type" value="Genomic_DNA"/>
</dbReference>
<dbReference type="Gene3D" id="3.60.15.10">
    <property type="entry name" value="Ribonuclease Z/Hydroxyacylglutathione hydrolase-like"/>
    <property type="match status" value="1"/>
</dbReference>
<protein>
    <submittedName>
        <fullName evidence="3">FprA family A-type flavoprotein</fullName>
    </submittedName>
</protein>
<dbReference type="SUPFAM" id="SSF56281">
    <property type="entry name" value="Metallo-hydrolase/oxidoreductase"/>
    <property type="match status" value="1"/>
</dbReference>
<dbReference type="GO" id="GO:0016491">
    <property type="term" value="F:oxidoreductase activity"/>
    <property type="evidence" value="ECO:0007669"/>
    <property type="project" value="InterPro"/>
</dbReference>
<dbReference type="AlphaFoldDB" id="A0A662DBD3"/>
<proteinExistence type="inferred from homology"/>
<sequence length="395" mass="45448">MNVREISPGVYWVGSIDWDRDLFDELIPLPDGTSYNSYLIEGSEKIALIDTVDPTKENDLVENLQKFQNKKIDYIISNHAEQDHSGCIPKILELYPQAKLVTNQKCKEFLKELLLIPEEKFLTVNDREKLSLGDKNLEFILTPWVHWPETMLTYLKEDRILFSCDFLGSHLATDELFVVDKAKVYQSAKRYYAEIMMPFRTNIKNHLKKIKDLEIKIIAPSHGPVYKEPEFILSSYRDWISDEVKNQVVIPYVSMHKSTDKMVHYLIDALIERGITVKPFNLIKKDIGELAMVLVDAATVVIASPTVLIGPHPEIVYASYLVNVLRPKLKFASIIGSYGWGGKMVEQITRVLTNLKVELLNPVIVKGYPKKDDFKALDNLAEEIFKRHKELKILI</sequence>
<evidence type="ECO:0000256" key="1">
    <source>
        <dbReference type="ARBA" id="ARBA00007121"/>
    </source>
</evidence>
<comment type="caution">
    <text evidence="3">The sequence shown here is derived from an EMBL/GenBank/DDBJ whole genome shotgun (WGS) entry which is preliminary data.</text>
</comment>
<dbReference type="InterPro" id="IPR045761">
    <property type="entry name" value="ODP_dom"/>
</dbReference>
<comment type="similarity">
    <text evidence="1">In the N-terminal section; belongs to the zinc metallo-hydrolase group 3 family.</text>
</comment>
<dbReference type="InterPro" id="IPR008254">
    <property type="entry name" value="Flavodoxin/NO_synth"/>
</dbReference>
<evidence type="ECO:0000259" key="2">
    <source>
        <dbReference type="PROSITE" id="PS50902"/>
    </source>
</evidence>
<dbReference type="PANTHER" id="PTHR43717:SF1">
    <property type="entry name" value="ANAEROBIC NITRIC OXIDE REDUCTASE FLAVORUBREDOXIN"/>
    <property type="match status" value="1"/>
</dbReference>
<dbReference type="Pfam" id="PF19583">
    <property type="entry name" value="ODP"/>
    <property type="match status" value="1"/>
</dbReference>
<dbReference type="InterPro" id="IPR036866">
    <property type="entry name" value="RibonucZ/Hydroxyglut_hydro"/>
</dbReference>
<dbReference type="SMART" id="SM00849">
    <property type="entry name" value="Lactamase_B"/>
    <property type="match status" value="1"/>
</dbReference>
<dbReference type="CDD" id="cd07709">
    <property type="entry name" value="flavodiiron_proteins_MBL-fold"/>
    <property type="match status" value="1"/>
</dbReference>
<organism evidence="3 4">
    <name type="scientific">Aerophobetes bacterium</name>
    <dbReference type="NCBI Taxonomy" id="2030807"/>
    <lineage>
        <taxon>Bacteria</taxon>
        <taxon>Candidatus Aerophobota</taxon>
    </lineage>
</organism>
<accession>A0A662DBD3</accession>
<evidence type="ECO:0000313" key="4">
    <source>
        <dbReference type="Proteomes" id="UP000267654"/>
    </source>
</evidence>
<dbReference type="PROSITE" id="PS50902">
    <property type="entry name" value="FLAVODOXIN_LIKE"/>
    <property type="match status" value="1"/>
</dbReference>
<dbReference type="PANTHER" id="PTHR43717">
    <property type="entry name" value="ANAEROBIC NITRIC OXIDE REDUCTASE FLAVORUBREDOXIN"/>
    <property type="match status" value="1"/>
</dbReference>
<dbReference type="InterPro" id="IPR029039">
    <property type="entry name" value="Flavoprotein-like_sf"/>
</dbReference>
<feature type="domain" description="Flavodoxin-like" evidence="2">
    <location>
        <begin position="248"/>
        <end position="385"/>
    </location>
</feature>
<dbReference type="InterPro" id="IPR016440">
    <property type="entry name" value="Rubredoxin-O_OxRdtase"/>
</dbReference>
<gene>
    <name evidence="3" type="ORF">DRI96_03510</name>
</gene>
<dbReference type="PIRSF" id="PIRSF005243">
    <property type="entry name" value="ROO"/>
    <property type="match status" value="1"/>
</dbReference>
<dbReference type="Gene3D" id="3.40.50.360">
    <property type="match status" value="1"/>
</dbReference>
<dbReference type="SUPFAM" id="SSF52218">
    <property type="entry name" value="Flavoproteins"/>
    <property type="match status" value="1"/>
</dbReference>